<dbReference type="GO" id="GO:0001222">
    <property type="term" value="F:transcription corepressor binding"/>
    <property type="evidence" value="ECO:0007669"/>
    <property type="project" value="UniProtKB-ARBA"/>
</dbReference>
<feature type="compositionally biased region" description="Low complexity" evidence="14">
    <location>
        <begin position="161"/>
        <end position="173"/>
    </location>
</feature>
<dbReference type="GO" id="GO:0000978">
    <property type="term" value="F:RNA polymerase II cis-regulatory region sequence-specific DNA binding"/>
    <property type="evidence" value="ECO:0007669"/>
    <property type="project" value="TreeGrafter"/>
</dbReference>
<feature type="region of interest" description="Disordered" evidence="14">
    <location>
        <begin position="299"/>
        <end position="330"/>
    </location>
</feature>
<dbReference type="GO" id="GO:0019900">
    <property type="term" value="F:kinase binding"/>
    <property type="evidence" value="ECO:0007669"/>
    <property type="project" value="UniProtKB-ARBA"/>
</dbReference>
<protein>
    <recommendedName>
        <fullName evidence="12">dTCF</fullName>
    </recommendedName>
</protein>
<dbReference type="GO" id="GO:1990907">
    <property type="term" value="C:beta-catenin-TCF complex"/>
    <property type="evidence" value="ECO:0007669"/>
    <property type="project" value="TreeGrafter"/>
</dbReference>
<dbReference type="GO" id="GO:0001228">
    <property type="term" value="F:DNA-binding transcription activator activity, RNA polymerase II-specific"/>
    <property type="evidence" value="ECO:0007669"/>
    <property type="project" value="UniProtKB-ARBA"/>
</dbReference>
<dbReference type="Proteomes" id="UP001107558">
    <property type="component" value="Chromosome 4"/>
</dbReference>
<comment type="caution">
    <text evidence="16">The sequence shown here is derived from an EMBL/GenBank/DDBJ whole genome shotgun (WGS) entry which is preliminary data.</text>
</comment>
<dbReference type="GO" id="GO:0007435">
    <property type="term" value="P:salivary gland morphogenesis"/>
    <property type="evidence" value="ECO:0007669"/>
    <property type="project" value="UniProtKB-ARBA"/>
</dbReference>
<keyword evidence="7" id="KW-0010">Activator</keyword>
<dbReference type="CDD" id="cd21996">
    <property type="entry name" value="HMG-box_TCF7-like"/>
    <property type="match status" value="1"/>
</dbReference>
<proteinExistence type="inferred from homology"/>
<keyword evidence="4" id="KW-0217">Developmental protein</keyword>
<dbReference type="PANTHER" id="PTHR10373:SF38">
    <property type="entry name" value="PROTEIN PANGOLIN, ISOFORM J"/>
    <property type="match status" value="1"/>
</dbReference>
<keyword evidence="6 13" id="KW-0238">DNA-binding</keyword>
<dbReference type="InterPro" id="IPR036910">
    <property type="entry name" value="HMG_box_dom_sf"/>
</dbReference>
<evidence type="ECO:0000256" key="4">
    <source>
        <dbReference type="ARBA" id="ARBA00022716"/>
    </source>
</evidence>
<reference evidence="16" key="1">
    <citation type="submission" date="2021-03" db="EMBL/GenBank/DDBJ databases">
        <title>Chromosome level genome of the anhydrobiotic midge Polypedilum vanderplanki.</title>
        <authorList>
            <person name="Yoshida Y."/>
            <person name="Kikawada T."/>
            <person name="Gusev O."/>
        </authorList>
    </citation>
    <scope>NUCLEOTIDE SEQUENCE</scope>
    <source>
        <strain evidence="16">NIAS01</strain>
        <tissue evidence="16">Whole body or cell culture</tissue>
    </source>
</reference>
<dbReference type="Pfam" id="PF00505">
    <property type="entry name" value="HMG_box"/>
    <property type="match status" value="1"/>
</dbReference>
<evidence type="ECO:0000256" key="12">
    <source>
        <dbReference type="ARBA" id="ARBA00080285"/>
    </source>
</evidence>
<evidence type="ECO:0000256" key="9">
    <source>
        <dbReference type="ARBA" id="ARBA00023242"/>
    </source>
</evidence>
<comment type="subunit">
    <text evidence="11">Binds to the beta-catenin homolog arm or to gro.</text>
</comment>
<dbReference type="EMBL" id="JADBJN010000004">
    <property type="protein sequence ID" value="KAG5666917.1"/>
    <property type="molecule type" value="Genomic_DNA"/>
</dbReference>
<keyword evidence="9 13" id="KW-0539">Nucleus</keyword>
<sequence>MDISNEPLNLCTKNSSDEQQEVHREHIIDYDDACLPKNCDKKLNGGTSPTPDESELDTESSAPFNPNLLLQQHQLEQYLLLQQQQQVQQHMIDGTQAKMHLDKYLKLTNRYLNTMSPFLQHFQQGPVVNAQAAANAAATLLLANHQSTSGDRVDDGDDSCDGSMTSSSTQQQQDGVRLFLHKLIEYNFLQQLQQQQQINDLINNNNNNNNNQSNNKNGSHSNHNNNTNGHNHSKANKSPTNSNDGDSDYYNHHNIMPTPTSATKTFFDFLKNASAANSGTTSGQQSGSSNGHNSRIQAFKRSSSENSKNTSSSISSENMKTSEADKKKPHIKKPLNAFMLYMKEMRAQVVAECTLKESAAINQILGRKWHSLSREEQSVYYEKARQERQLHMELYPGWSARDNYGYGSKKKKRKKDRSPADSGGETIAEIELQKSFVISDYLFSSGYEKHPQTVLKKSFVTTLVMINLNTLSKWINN</sequence>
<dbReference type="AlphaFoldDB" id="A0A9J6BB46"/>
<accession>A0A9J6BB46</accession>
<dbReference type="PROSITE" id="PS50118">
    <property type="entry name" value="HMG_BOX_2"/>
    <property type="match status" value="1"/>
</dbReference>
<feature type="region of interest" description="Disordered" evidence="14">
    <location>
        <begin position="147"/>
        <end position="173"/>
    </location>
</feature>
<evidence type="ECO:0000256" key="6">
    <source>
        <dbReference type="ARBA" id="ARBA00023125"/>
    </source>
</evidence>
<evidence type="ECO:0000313" key="16">
    <source>
        <dbReference type="EMBL" id="KAG5666917.1"/>
    </source>
</evidence>
<dbReference type="GO" id="GO:0010628">
    <property type="term" value="P:positive regulation of gene expression"/>
    <property type="evidence" value="ECO:0007669"/>
    <property type="project" value="UniProtKB-ARBA"/>
</dbReference>
<evidence type="ECO:0000256" key="8">
    <source>
        <dbReference type="ARBA" id="ARBA00023163"/>
    </source>
</evidence>
<comment type="similarity">
    <text evidence="2">Belongs to the TCF/LEF family.</text>
</comment>
<evidence type="ECO:0000256" key="14">
    <source>
        <dbReference type="SAM" id="MobiDB-lite"/>
    </source>
</evidence>
<dbReference type="PANTHER" id="PTHR10373">
    <property type="entry name" value="TRANSCRIPTION FACTOR 7 FAMILY MEMBER"/>
    <property type="match status" value="1"/>
</dbReference>
<evidence type="ECO:0000256" key="5">
    <source>
        <dbReference type="ARBA" id="ARBA00023015"/>
    </source>
</evidence>
<dbReference type="GO" id="GO:0060070">
    <property type="term" value="P:canonical Wnt signaling pathway"/>
    <property type="evidence" value="ECO:0007669"/>
    <property type="project" value="TreeGrafter"/>
</dbReference>
<feature type="compositionally biased region" description="Low complexity" evidence="14">
    <location>
        <begin position="304"/>
        <end position="319"/>
    </location>
</feature>
<dbReference type="GO" id="GO:0007367">
    <property type="term" value="P:segment polarity determination"/>
    <property type="evidence" value="ECO:0007669"/>
    <property type="project" value="UniProtKB-KW"/>
</dbReference>
<dbReference type="GO" id="GO:0007476">
    <property type="term" value="P:imaginal disc-derived wing morphogenesis"/>
    <property type="evidence" value="ECO:0007669"/>
    <property type="project" value="UniProtKB-ARBA"/>
</dbReference>
<keyword evidence="17" id="KW-1185">Reference proteome</keyword>
<evidence type="ECO:0000256" key="2">
    <source>
        <dbReference type="ARBA" id="ARBA00006569"/>
    </source>
</evidence>
<evidence type="ECO:0000256" key="1">
    <source>
        <dbReference type="ARBA" id="ARBA00004123"/>
    </source>
</evidence>
<keyword evidence="4" id="KW-0709">Segmentation polarity protein</keyword>
<dbReference type="SMART" id="SM00398">
    <property type="entry name" value="HMG"/>
    <property type="match status" value="1"/>
</dbReference>
<comment type="subcellular location">
    <subcellularLocation>
        <location evidence="1">Nucleus</location>
    </subcellularLocation>
</comment>
<evidence type="ECO:0000313" key="17">
    <source>
        <dbReference type="Proteomes" id="UP001107558"/>
    </source>
</evidence>
<feature type="compositionally biased region" description="Low complexity" evidence="14">
    <location>
        <begin position="201"/>
        <end position="230"/>
    </location>
</feature>
<dbReference type="GO" id="GO:0045892">
    <property type="term" value="P:negative regulation of DNA-templated transcription"/>
    <property type="evidence" value="ECO:0007669"/>
    <property type="project" value="UniProtKB-ARBA"/>
</dbReference>
<evidence type="ECO:0000256" key="11">
    <source>
        <dbReference type="ARBA" id="ARBA00061799"/>
    </source>
</evidence>
<gene>
    <name evidence="16" type="ORF">PVAND_014923</name>
</gene>
<keyword evidence="3" id="KW-0879">Wnt signaling pathway</keyword>
<evidence type="ECO:0000256" key="3">
    <source>
        <dbReference type="ARBA" id="ARBA00022687"/>
    </source>
</evidence>
<feature type="region of interest" description="Disordered" evidence="14">
    <location>
        <begin position="43"/>
        <end position="63"/>
    </location>
</feature>
<name>A0A9J6BB46_POLVA</name>
<feature type="DNA-binding region" description="HMG box" evidence="13">
    <location>
        <begin position="331"/>
        <end position="399"/>
    </location>
</feature>
<comment type="function">
    <text evidence="10">Segment polarity protein. Functions together with arm to transduce the Wingless (Wg) signal in embryos and in developing adult tissues. Acts as a transcriptional activator, but in the absence of arm, it binds to gro and acts as a transcriptional repressor of wg-responsive genes.</text>
</comment>
<dbReference type="SUPFAM" id="SSF47095">
    <property type="entry name" value="HMG-box"/>
    <property type="match status" value="1"/>
</dbReference>
<dbReference type="InterPro" id="IPR024940">
    <property type="entry name" value="TCF/LEF"/>
</dbReference>
<dbReference type="GO" id="GO:0000785">
    <property type="term" value="C:chromatin"/>
    <property type="evidence" value="ECO:0007669"/>
    <property type="project" value="TreeGrafter"/>
</dbReference>
<dbReference type="OrthoDB" id="2307332at2759"/>
<feature type="domain" description="HMG box" evidence="15">
    <location>
        <begin position="331"/>
        <end position="399"/>
    </location>
</feature>
<dbReference type="InterPro" id="IPR009071">
    <property type="entry name" value="HMG_box_dom"/>
</dbReference>
<dbReference type="FunFam" id="1.10.30.10:FF:000001">
    <property type="entry name" value="transcription factor 7 isoform X2"/>
    <property type="match status" value="1"/>
</dbReference>
<evidence type="ECO:0000259" key="15">
    <source>
        <dbReference type="PROSITE" id="PS50118"/>
    </source>
</evidence>
<dbReference type="GO" id="GO:0035277">
    <property type="term" value="P:spiracle morphogenesis, open tracheal system"/>
    <property type="evidence" value="ECO:0007669"/>
    <property type="project" value="UniProtKB-ARBA"/>
</dbReference>
<evidence type="ECO:0000256" key="13">
    <source>
        <dbReference type="PROSITE-ProRule" id="PRU00267"/>
    </source>
</evidence>
<organism evidence="16 17">
    <name type="scientific">Polypedilum vanderplanki</name>
    <name type="common">Sleeping chironomid midge</name>
    <dbReference type="NCBI Taxonomy" id="319348"/>
    <lineage>
        <taxon>Eukaryota</taxon>
        <taxon>Metazoa</taxon>
        <taxon>Ecdysozoa</taxon>
        <taxon>Arthropoda</taxon>
        <taxon>Hexapoda</taxon>
        <taxon>Insecta</taxon>
        <taxon>Pterygota</taxon>
        <taxon>Neoptera</taxon>
        <taxon>Endopterygota</taxon>
        <taxon>Diptera</taxon>
        <taxon>Nematocera</taxon>
        <taxon>Chironomoidea</taxon>
        <taxon>Chironomidae</taxon>
        <taxon>Chironominae</taxon>
        <taxon>Polypedilum</taxon>
        <taxon>Polypedilum</taxon>
    </lineage>
</organism>
<dbReference type="GO" id="GO:0007500">
    <property type="term" value="P:mesodermal cell fate determination"/>
    <property type="evidence" value="ECO:0007669"/>
    <property type="project" value="UniProtKB-ARBA"/>
</dbReference>
<evidence type="ECO:0000256" key="7">
    <source>
        <dbReference type="ARBA" id="ARBA00023159"/>
    </source>
</evidence>
<dbReference type="GO" id="GO:0072091">
    <property type="term" value="P:regulation of stem cell proliferation"/>
    <property type="evidence" value="ECO:0007669"/>
    <property type="project" value="UniProtKB-ARBA"/>
</dbReference>
<dbReference type="Gene3D" id="1.10.30.10">
    <property type="entry name" value="High mobility group box domain"/>
    <property type="match status" value="1"/>
</dbReference>
<keyword evidence="8" id="KW-0804">Transcription</keyword>
<feature type="region of interest" description="Disordered" evidence="14">
    <location>
        <begin position="201"/>
        <end position="256"/>
    </location>
</feature>
<keyword evidence="5" id="KW-0805">Transcription regulation</keyword>
<evidence type="ECO:0000256" key="10">
    <source>
        <dbReference type="ARBA" id="ARBA00053480"/>
    </source>
</evidence>